<dbReference type="Proteomes" id="UP000199062">
    <property type="component" value="Unassembled WGS sequence"/>
</dbReference>
<feature type="coiled-coil region" evidence="1">
    <location>
        <begin position="420"/>
        <end position="465"/>
    </location>
</feature>
<feature type="coiled-coil region" evidence="1">
    <location>
        <begin position="337"/>
        <end position="371"/>
    </location>
</feature>
<organism evidence="3 4">
    <name type="scientific">Halomicrobium zhouii</name>
    <dbReference type="NCBI Taxonomy" id="767519"/>
    <lineage>
        <taxon>Archaea</taxon>
        <taxon>Methanobacteriati</taxon>
        <taxon>Methanobacteriota</taxon>
        <taxon>Stenosarchaea group</taxon>
        <taxon>Halobacteria</taxon>
        <taxon>Halobacteriales</taxon>
        <taxon>Haloarculaceae</taxon>
        <taxon>Halomicrobium</taxon>
    </lineage>
</organism>
<dbReference type="RefSeq" id="WP_089816096.1">
    <property type="nucleotide sequence ID" value="NZ_FOZK01000002.1"/>
</dbReference>
<reference evidence="3 4" key="1">
    <citation type="submission" date="2016-10" db="EMBL/GenBank/DDBJ databases">
        <authorList>
            <person name="de Groot N.N."/>
        </authorList>
    </citation>
    <scope>NUCLEOTIDE SEQUENCE [LARGE SCALE GENOMIC DNA]</scope>
    <source>
        <strain evidence="3 4">CGMCC 1.10457</strain>
    </source>
</reference>
<protein>
    <submittedName>
        <fullName evidence="3">Uncharacterized protein</fullName>
    </submittedName>
</protein>
<proteinExistence type="predicted"/>
<keyword evidence="4" id="KW-1185">Reference proteome</keyword>
<evidence type="ECO:0000313" key="4">
    <source>
        <dbReference type="Proteomes" id="UP000199062"/>
    </source>
</evidence>
<name>A0A1I6L1V7_9EURY</name>
<dbReference type="EMBL" id="FOZK01000002">
    <property type="protein sequence ID" value="SFR97431.1"/>
    <property type="molecule type" value="Genomic_DNA"/>
</dbReference>
<keyword evidence="1" id="KW-0175">Coiled coil</keyword>
<dbReference type="OrthoDB" id="386208at2157"/>
<dbReference type="AlphaFoldDB" id="A0A1I6L1V7"/>
<gene>
    <name evidence="3" type="ORF">SAMN05216559_1852</name>
</gene>
<accession>A0A1I6L1V7</accession>
<evidence type="ECO:0000313" key="3">
    <source>
        <dbReference type="EMBL" id="SFR97431.1"/>
    </source>
</evidence>
<evidence type="ECO:0000256" key="2">
    <source>
        <dbReference type="SAM" id="MobiDB-lite"/>
    </source>
</evidence>
<sequence length="567" mass="64938">MTEYVYPVPSDAHQLGELLNPFLEETVSEKGLTPNQQFMVVLFGEDASETTDEAVEIIENTEPTARKSYDINQLSVVSVDERRLNTFTTSLLYALLETDPDQPLEETVTGDYIADEDERKVDYYLPRLIETMQTLLEEHSERFEENLADLFPVDLDTPDVRDMNERLEKDVVTDQVILDFLLLAAGSTEDENGVESLLRYIREEKIDQSEMLSGGSGGVAGYSRIIKISYLINKDSYNSEFRTARNLYNRSATSSLLRLLDETADIPIETGVTDEDSDDSEDDAGEDTPLETFYSSEQRVERLVTSQFQGNTTKIAERLLRAINGTRLIQNNSDTVNSTYQSQKESIESEIKQLHGELTSLEAHADEFEDTKIQVDTGRADPYEKLVRLVDETNSLIIRFLFGFDRAVRTSVFTTLEYNLKQYRETLFNHRTRVDELLEEIEALESRCQREVEELLDLYERLEATGVEVDVPDQATMTENLEEAWDEEIVQLRHELPEIDFTDEDGSPQSKLDEWDSQISECRKRLESLCEPIEQFGGTVDKLEQMGQKRNSVQNTLIEIDGLMEEQ</sequence>
<feature type="compositionally biased region" description="Acidic residues" evidence="2">
    <location>
        <begin position="272"/>
        <end position="289"/>
    </location>
</feature>
<dbReference type="STRING" id="767519.SAMN05216559_1852"/>
<evidence type="ECO:0000256" key="1">
    <source>
        <dbReference type="SAM" id="Coils"/>
    </source>
</evidence>
<feature type="region of interest" description="Disordered" evidence="2">
    <location>
        <begin position="268"/>
        <end position="290"/>
    </location>
</feature>